<evidence type="ECO:0000259" key="12">
    <source>
        <dbReference type="PROSITE" id="PS51096"/>
    </source>
</evidence>
<dbReference type="NCBIfam" id="TIGR02364">
    <property type="entry name" value="dha_pts"/>
    <property type="match status" value="1"/>
</dbReference>
<evidence type="ECO:0000256" key="6">
    <source>
        <dbReference type="ARBA" id="ARBA00022679"/>
    </source>
</evidence>
<dbReference type="Gene3D" id="3.20.20.60">
    <property type="entry name" value="Phosphoenolpyruvate-binding domains"/>
    <property type="match status" value="1"/>
</dbReference>
<dbReference type="GO" id="GO:0047324">
    <property type="term" value="F:phosphoenolpyruvate-glycerone phosphotransferase activity"/>
    <property type="evidence" value="ECO:0007669"/>
    <property type="project" value="UniProtKB-EC"/>
</dbReference>
<comment type="cofactor">
    <cofactor evidence="2">
        <name>Mg(2+)</name>
        <dbReference type="ChEBI" id="CHEBI:18420"/>
    </cofactor>
</comment>
<dbReference type="InterPro" id="IPR012844">
    <property type="entry name" value="DhaM_N"/>
</dbReference>
<gene>
    <name evidence="14" type="ORF">SAMN04515671_0065</name>
</gene>
<organism evidence="14 15">
    <name type="scientific">Nakamurella panacisegetis</name>
    <dbReference type="NCBI Taxonomy" id="1090615"/>
    <lineage>
        <taxon>Bacteria</taxon>
        <taxon>Bacillati</taxon>
        <taxon>Actinomycetota</taxon>
        <taxon>Actinomycetes</taxon>
        <taxon>Nakamurellales</taxon>
        <taxon>Nakamurellaceae</taxon>
        <taxon>Nakamurella</taxon>
    </lineage>
</organism>
<dbReference type="Pfam" id="PF00391">
    <property type="entry name" value="PEP-utilizers"/>
    <property type="match status" value="1"/>
</dbReference>
<evidence type="ECO:0000256" key="3">
    <source>
        <dbReference type="ARBA" id="ARBA00002788"/>
    </source>
</evidence>
<dbReference type="PROSITE" id="PS51350">
    <property type="entry name" value="PTS_HPR_DOM"/>
    <property type="match status" value="1"/>
</dbReference>
<dbReference type="InterPro" id="IPR000032">
    <property type="entry name" value="HPr-like"/>
</dbReference>
<dbReference type="GO" id="GO:0016020">
    <property type="term" value="C:membrane"/>
    <property type="evidence" value="ECO:0007669"/>
    <property type="project" value="InterPro"/>
</dbReference>
<keyword evidence="8 14" id="KW-0418">Kinase</keyword>
<dbReference type="PROSITE" id="PS51096">
    <property type="entry name" value="PTS_EIIA_TYPE_4"/>
    <property type="match status" value="1"/>
</dbReference>
<dbReference type="PRINTS" id="PR01736">
    <property type="entry name" value="PHPHTRNFRASE"/>
</dbReference>
<dbReference type="EC" id="2.7.1.121" evidence="5"/>
<keyword evidence="14" id="KW-0670">Pyruvate</keyword>
<keyword evidence="7" id="KW-0479">Metal-binding</keyword>
<dbReference type="STRING" id="1090615.SAMN04515671_0065"/>
<dbReference type="InterPro" id="IPR015813">
    <property type="entry name" value="Pyrv/PenolPyrv_kinase-like_dom"/>
</dbReference>
<dbReference type="Gene3D" id="3.50.30.10">
    <property type="entry name" value="Phosphohistidine domain"/>
    <property type="match status" value="1"/>
</dbReference>
<dbReference type="InterPro" id="IPR036662">
    <property type="entry name" value="PTS_EIIA_man-typ_sf"/>
</dbReference>
<evidence type="ECO:0000256" key="7">
    <source>
        <dbReference type="ARBA" id="ARBA00022723"/>
    </source>
</evidence>
<comment type="subunit">
    <text evidence="10">Homodimer. The dihydroxyacetone kinase complex is composed of a homodimer of DhaM, a homodimer of DhaK and the subunit DhaL.</text>
</comment>
<dbReference type="GO" id="GO:0046872">
    <property type="term" value="F:metal ion binding"/>
    <property type="evidence" value="ECO:0007669"/>
    <property type="project" value="UniProtKB-KW"/>
</dbReference>
<keyword evidence="15" id="KW-1185">Reference proteome</keyword>
<dbReference type="CDD" id="cd00367">
    <property type="entry name" value="PTS-HPr_like"/>
    <property type="match status" value="1"/>
</dbReference>
<dbReference type="EMBL" id="LT629710">
    <property type="protein sequence ID" value="SDO18303.1"/>
    <property type="molecule type" value="Genomic_DNA"/>
</dbReference>
<dbReference type="Gene3D" id="1.10.274.10">
    <property type="entry name" value="PtsI, HPr-binding domain"/>
    <property type="match status" value="1"/>
</dbReference>
<dbReference type="InterPro" id="IPR008279">
    <property type="entry name" value="PEP-util_enz_mobile_dom"/>
</dbReference>
<feature type="region of interest" description="Disordered" evidence="11">
    <location>
        <begin position="117"/>
        <end position="152"/>
    </location>
</feature>
<evidence type="ECO:0000256" key="9">
    <source>
        <dbReference type="ARBA" id="ARBA00022842"/>
    </source>
</evidence>
<evidence type="ECO:0000256" key="4">
    <source>
        <dbReference type="ARBA" id="ARBA00007837"/>
    </source>
</evidence>
<evidence type="ECO:0000259" key="13">
    <source>
        <dbReference type="PROSITE" id="PS51350"/>
    </source>
</evidence>
<dbReference type="PRINTS" id="PR00107">
    <property type="entry name" value="PHOSPHOCPHPR"/>
</dbReference>
<dbReference type="PANTHER" id="PTHR46244">
    <property type="entry name" value="PHOSPHOENOLPYRUVATE-PROTEIN PHOSPHOTRANSFERASE"/>
    <property type="match status" value="1"/>
</dbReference>
<dbReference type="AlphaFoldDB" id="A0A1H0HGZ3"/>
<dbReference type="SUPFAM" id="SSF53062">
    <property type="entry name" value="PTS system fructose IIA component-like"/>
    <property type="match status" value="1"/>
</dbReference>
<dbReference type="InterPro" id="IPR050499">
    <property type="entry name" value="PEP-utilizing_PTS_enzyme"/>
</dbReference>
<dbReference type="NCBIfam" id="TIGR01003">
    <property type="entry name" value="PTS_HPr_family"/>
    <property type="match status" value="1"/>
</dbReference>
<dbReference type="Gene3D" id="3.40.50.510">
    <property type="entry name" value="Phosphotransferase system, mannose-type IIA component"/>
    <property type="match status" value="1"/>
</dbReference>
<name>A0A1H0HGZ3_9ACTN</name>
<dbReference type="SUPFAM" id="SSF55594">
    <property type="entry name" value="HPr-like"/>
    <property type="match status" value="1"/>
</dbReference>
<dbReference type="SUPFAM" id="SSF47831">
    <property type="entry name" value="Enzyme I of the PEP:sugar phosphotransferase system HPr-binding (sub)domain"/>
    <property type="match status" value="1"/>
</dbReference>
<dbReference type="Pfam" id="PF05524">
    <property type="entry name" value="PEP-utilisers_N"/>
    <property type="match status" value="1"/>
</dbReference>
<dbReference type="InterPro" id="IPR036637">
    <property type="entry name" value="Phosphohistidine_dom_sf"/>
</dbReference>
<evidence type="ECO:0000256" key="10">
    <source>
        <dbReference type="ARBA" id="ARBA00046577"/>
    </source>
</evidence>
<protein>
    <recommendedName>
        <fullName evidence="5">phosphoenolpyruvate--glycerone phosphotransferase</fullName>
        <ecNumber evidence="5">2.7.1.121</ecNumber>
    </recommendedName>
</protein>
<dbReference type="GO" id="GO:0009401">
    <property type="term" value="P:phosphoenolpyruvate-dependent sugar phosphotransferase system"/>
    <property type="evidence" value="ECO:0007669"/>
    <property type="project" value="InterPro"/>
</dbReference>
<reference evidence="14 15" key="1">
    <citation type="submission" date="2016-10" db="EMBL/GenBank/DDBJ databases">
        <authorList>
            <person name="de Groot N.N."/>
        </authorList>
    </citation>
    <scope>NUCLEOTIDE SEQUENCE [LARGE SCALE GENOMIC DNA]</scope>
    <source>
        <strain evidence="15">P4-7,KCTC 19426,CECT 7604</strain>
    </source>
</reference>
<dbReference type="InterPro" id="IPR000121">
    <property type="entry name" value="PEP_util_C"/>
</dbReference>
<evidence type="ECO:0000313" key="14">
    <source>
        <dbReference type="EMBL" id="SDO18303.1"/>
    </source>
</evidence>
<dbReference type="InterPro" id="IPR004701">
    <property type="entry name" value="PTS_EIIA_man-typ"/>
</dbReference>
<evidence type="ECO:0000313" key="15">
    <source>
        <dbReference type="Proteomes" id="UP000198741"/>
    </source>
</evidence>
<dbReference type="InterPro" id="IPR040442">
    <property type="entry name" value="Pyrv_kinase-like_dom_sf"/>
</dbReference>
<keyword evidence="9" id="KW-0460">Magnesium</keyword>
<feature type="domain" description="HPr" evidence="13">
    <location>
        <begin position="156"/>
        <end position="244"/>
    </location>
</feature>
<evidence type="ECO:0000256" key="2">
    <source>
        <dbReference type="ARBA" id="ARBA00001946"/>
    </source>
</evidence>
<comment type="similarity">
    <text evidence="4">Belongs to the PEP-utilizing enzyme family.</text>
</comment>
<dbReference type="Proteomes" id="UP000198741">
    <property type="component" value="Chromosome I"/>
</dbReference>
<dbReference type="Pfam" id="PF03610">
    <property type="entry name" value="EIIA-man"/>
    <property type="match status" value="1"/>
</dbReference>
<dbReference type="PANTHER" id="PTHR46244:SF6">
    <property type="entry name" value="PHOSPHOENOLPYRUVATE-PROTEIN PHOSPHOTRANSFERASE"/>
    <property type="match status" value="1"/>
</dbReference>
<sequence length="810" mass="82091">MGLILVSHSADLARGSAELARQMAPSVVIAPAGGTDDGGIGTSFDLINEAIAKADTGDGAVLLYDLGSAVLTAEMAVEFLDPEAAARIRIVDAPLVEGAVSAAVTAEGGGDVDQVAASARSAGGPSGDGPEPDIEASVSARSAGDSVPAPDARDQVVKATVSVVNPLGLHARPVAALIRALTGWDVQVTIGRPGEPPVHLRAVLRVVGLALRGGDTVEVIASGPDAPDAAAIVTALISGGFGETVDRPRRLAPAAMGAAPARMGNAGTLRPVGGPAIVNSVLRATPGAPGLAMGPLVRLDRAPRQLTGDDAAAGGDHDPATERDRLDGAIAAAAQKLSAGNQFEVAHAILLTDPELRSAADAELDAGGSAAAAWWSSVGSTADALAADVDELVAARAVDVREAGAAVLAELGVVVDRIPSRLQGAVVFADDLGPGEVPVLLERGAVGVVLSRSSTTAHAVIVARGLGLPMILRAGDEIGRLPAGTELVLDGDRGTVRVSPDADQAADIRRRITEMTDAAQARTQAAHGPVHLADGRQILVVANIGSLADARAAVASGADGVGLLRTELLVLDRDTYPDEDVQTADLTAIFDVLGDRPIVVRVLDAGGDKPVTALDLDPQHNGFLGVRGLRYLLAHPDLLQTQLRAICRASVGHRVSVMAPMVSVAAEVVAFRAAVEQAVVSLGESGVPFQAPDEIGVMIEVPAAALAADEICAVSDFVSIGSNDLTSYTMAADRTETGVADLLDPSATAIQRLLDQLCGFAVASGTPVAVCGEIAGMPEHALGLVARGVHELSVAPVRIPLIKELLRTQG</sequence>
<dbReference type="InterPro" id="IPR036618">
    <property type="entry name" value="PtsI_HPr-bd_sf"/>
</dbReference>
<evidence type="ECO:0000256" key="11">
    <source>
        <dbReference type="SAM" id="MobiDB-lite"/>
    </source>
</evidence>
<dbReference type="InterPro" id="IPR035895">
    <property type="entry name" value="HPr-like_sf"/>
</dbReference>
<dbReference type="Pfam" id="PF02896">
    <property type="entry name" value="PEP-utilizers_C"/>
    <property type="match status" value="1"/>
</dbReference>
<comment type="function">
    <text evidence="3">Component of the dihydroxyacetone kinase complex, which is responsible for the phosphoenolpyruvate (PEP)-dependent phosphorylation of dihydroxyacetone. DhaM serves as the phosphoryl donor. Is phosphorylated by phosphoenolpyruvate in an EI- and HPr-dependent reaction, and a phosphorelay system on histidine residues finally leads to phosphoryl transfer to DhaL and dihydroxyacetone.</text>
</comment>
<dbReference type="Pfam" id="PF00381">
    <property type="entry name" value="PTS-HPr"/>
    <property type="match status" value="1"/>
</dbReference>
<dbReference type="SUPFAM" id="SSF51621">
    <property type="entry name" value="Phosphoenolpyruvate/pyruvate domain"/>
    <property type="match status" value="1"/>
</dbReference>
<feature type="domain" description="PTS EIIA type-4" evidence="12">
    <location>
        <begin position="1"/>
        <end position="127"/>
    </location>
</feature>
<evidence type="ECO:0000256" key="1">
    <source>
        <dbReference type="ARBA" id="ARBA00001113"/>
    </source>
</evidence>
<evidence type="ECO:0000256" key="8">
    <source>
        <dbReference type="ARBA" id="ARBA00022777"/>
    </source>
</evidence>
<dbReference type="Gene3D" id="3.30.1340.10">
    <property type="entry name" value="HPr-like"/>
    <property type="match status" value="1"/>
</dbReference>
<accession>A0A1H0HGZ3</accession>
<evidence type="ECO:0000256" key="5">
    <source>
        <dbReference type="ARBA" id="ARBA00012095"/>
    </source>
</evidence>
<proteinExistence type="inferred from homology"/>
<comment type="catalytic activity">
    <reaction evidence="1">
        <text>dihydroxyacetone + phosphoenolpyruvate = dihydroxyacetone phosphate + pyruvate</text>
        <dbReference type="Rhea" id="RHEA:18381"/>
        <dbReference type="ChEBI" id="CHEBI:15361"/>
        <dbReference type="ChEBI" id="CHEBI:16016"/>
        <dbReference type="ChEBI" id="CHEBI:57642"/>
        <dbReference type="ChEBI" id="CHEBI:58702"/>
        <dbReference type="EC" id="2.7.1.121"/>
    </reaction>
</comment>
<dbReference type="SUPFAM" id="SSF52009">
    <property type="entry name" value="Phosphohistidine domain"/>
    <property type="match status" value="1"/>
</dbReference>
<dbReference type="InterPro" id="IPR008731">
    <property type="entry name" value="PTS_EIN"/>
</dbReference>
<keyword evidence="6 14" id="KW-0808">Transferase</keyword>